<organism evidence="2 3">
    <name type="scientific">Vibrio olivae</name>
    <dbReference type="NCBI Taxonomy" id="1243002"/>
    <lineage>
        <taxon>Bacteria</taxon>
        <taxon>Pseudomonadati</taxon>
        <taxon>Pseudomonadota</taxon>
        <taxon>Gammaproteobacteria</taxon>
        <taxon>Vibrionales</taxon>
        <taxon>Vibrionaceae</taxon>
        <taxon>Vibrio</taxon>
    </lineage>
</organism>
<accession>A0ABV5HSN8</accession>
<protein>
    <submittedName>
        <fullName evidence="2">Uncharacterized protein</fullName>
    </submittedName>
</protein>
<feature type="region of interest" description="Disordered" evidence="1">
    <location>
        <begin position="1"/>
        <end position="24"/>
    </location>
</feature>
<dbReference type="Pfam" id="PF26332">
    <property type="entry name" value="DUF8087"/>
    <property type="match status" value="1"/>
</dbReference>
<evidence type="ECO:0000256" key="1">
    <source>
        <dbReference type="SAM" id="MobiDB-lite"/>
    </source>
</evidence>
<dbReference type="EMBL" id="JBHMEP010000010">
    <property type="protein sequence ID" value="MFB9137281.1"/>
    <property type="molecule type" value="Genomic_DNA"/>
</dbReference>
<dbReference type="RefSeq" id="WP_390196603.1">
    <property type="nucleotide sequence ID" value="NZ_JBHMEP010000010.1"/>
</dbReference>
<evidence type="ECO:0000313" key="2">
    <source>
        <dbReference type="EMBL" id="MFB9137281.1"/>
    </source>
</evidence>
<gene>
    <name evidence="2" type="ORF">ACFFUV_20150</name>
</gene>
<proteinExistence type="predicted"/>
<reference evidence="2 3" key="1">
    <citation type="submission" date="2024-09" db="EMBL/GenBank/DDBJ databases">
        <authorList>
            <person name="Sun Q."/>
            <person name="Mori K."/>
        </authorList>
    </citation>
    <scope>NUCLEOTIDE SEQUENCE [LARGE SCALE GENOMIC DNA]</scope>
    <source>
        <strain evidence="2 3">CECT 8064</strain>
    </source>
</reference>
<feature type="compositionally biased region" description="Basic residues" evidence="1">
    <location>
        <begin position="1"/>
        <end position="23"/>
    </location>
</feature>
<evidence type="ECO:0000313" key="3">
    <source>
        <dbReference type="Proteomes" id="UP001589645"/>
    </source>
</evidence>
<keyword evidence="3" id="KW-1185">Reference proteome</keyword>
<sequence length="208" mass="24076">MAKQDKRQKRAKQKAKQARLSKQKVRDEKNYADFVYIQEPMLSLFKSLPLPNDDFEYIVPIVNFAKAQFGKNLYTEQAVTISATYLCWGLHDKFTTDDIKEMTYILAANPDFTIRLNNALEKESTPQTHSNEMLTVKTERPLPETTYVSTTPKGMRFYVEDVIGEEDDDFYLVILIDEENKHNMDAAGDELTASEWTHLVEKYSLVSE</sequence>
<dbReference type="InterPro" id="IPR058400">
    <property type="entry name" value="DUF8087"/>
</dbReference>
<dbReference type="Proteomes" id="UP001589645">
    <property type="component" value="Unassembled WGS sequence"/>
</dbReference>
<comment type="caution">
    <text evidence="2">The sequence shown here is derived from an EMBL/GenBank/DDBJ whole genome shotgun (WGS) entry which is preliminary data.</text>
</comment>
<name>A0ABV5HSN8_9VIBR</name>